<dbReference type="AlphaFoldDB" id="A0A829Q2Q0"/>
<organism evidence="1 2">
    <name type="scientific">Mycobacteroides abscessus 21</name>
    <dbReference type="NCBI Taxonomy" id="1299324"/>
    <lineage>
        <taxon>Bacteria</taxon>
        <taxon>Bacillati</taxon>
        <taxon>Actinomycetota</taxon>
        <taxon>Actinomycetes</taxon>
        <taxon>Mycobacteriales</taxon>
        <taxon>Mycobacteriaceae</taxon>
        <taxon>Mycobacteroides</taxon>
        <taxon>Mycobacteroides abscessus</taxon>
    </lineage>
</organism>
<accession>A0A829Q2Q0</accession>
<comment type="caution">
    <text evidence="1">The sequence shown here is derived from an EMBL/GenBank/DDBJ whole genome shotgun (WGS) entry which is preliminary data.</text>
</comment>
<protein>
    <submittedName>
        <fullName evidence="1">Uncharacterized protein</fullName>
    </submittedName>
</protein>
<sequence length="80" mass="8677">MVPKGTMVTLSRRTFESDDPAVCGMAALSDLFRPAAMAKLRRLIDHAATTPTDRGGTEPHADEFAWLMDENTAVTQIDGV</sequence>
<gene>
    <name evidence="1" type="ORF">I543_4628</name>
</gene>
<dbReference type="Proteomes" id="UP000020103">
    <property type="component" value="Unassembled WGS sequence"/>
</dbReference>
<reference evidence="1 2" key="1">
    <citation type="submission" date="2013-12" db="EMBL/GenBank/DDBJ databases">
        <authorList>
            <person name="Madinger N."/>
            <person name="Lenaerts A."/>
            <person name="Ordway D."/>
            <person name="DeGroote M.A."/>
            <person name="Parker T."/>
            <person name="Sizemore C."/>
            <person name="Tallon L.J."/>
            <person name="Sadzewicz L.K."/>
            <person name="Sengamalay N."/>
            <person name="Fraser C.M."/>
            <person name="Hine E."/>
            <person name="Shefchek K.A."/>
            <person name="Das S.P."/>
            <person name="Tettelin H."/>
        </authorList>
    </citation>
    <scope>NUCLEOTIDE SEQUENCE [LARGE SCALE GENOMIC DNA]</scope>
    <source>
        <strain evidence="1 2">21</strain>
    </source>
</reference>
<evidence type="ECO:0000313" key="2">
    <source>
        <dbReference type="Proteomes" id="UP000020103"/>
    </source>
</evidence>
<name>A0A829Q2Q0_9MYCO</name>
<evidence type="ECO:0000313" key="1">
    <source>
        <dbReference type="EMBL" id="EUA46879.1"/>
    </source>
</evidence>
<dbReference type="EMBL" id="JAOF01000001">
    <property type="protein sequence ID" value="EUA46879.1"/>
    <property type="molecule type" value="Genomic_DNA"/>
</dbReference>
<proteinExistence type="predicted"/>